<proteinExistence type="predicted"/>
<keyword evidence="4" id="KW-1185">Reference proteome</keyword>
<name>A0A937D100_9HYPH</name>
<feature type="signal peptide" evidence="2">
    <location>
        <begin position="1"/>
        <end position="21"/>
    </location>
</feature>
<dbReference type="Proteomes" id="UP000605848">
    <property type="component" value="Unassembled WGS sequence"/>
</dbReference>
<feature type="chain" id="PRO_5037419111" description="Serine/threonine protein kinase" evidence="2">
    <location>
        <begin position="22"/>
        <end position="117"/>
    </location>
</feature>
<sequence length="117" mass="11911">MTRVLVLSTILAAGLSTAALAQNPGVLNQQAPNMPAPSQMPAEKVEPDSNLSGTNGPAETGSTRTLSEKLEQTDGVIRPPETATPDITVPAPVPNPGTTPVIRPPGSAGGNQQIDPK</sequence>
<evidence type="ECO:0000256" key="2">
    <source>
        <dbReference type="SAM" id="SignalP"/>
    </source>
</evidence>
<evidence type="ECO:0000313" key="4">
    <source>
        <dbReference type="Proteomes" id="UP000605848"/>
    </source>
</evidence>
<evidence type="ECO:0000256" key="1">
    <source>
        <dbReference type="SAM" id="MobiDB-lite"/>
    </source>
</evidence>
<feature type="compositionally biased region" description="Polar residues" evidence="1">
    <location>
        <begin position="49"/>
        <end position="65"/>
    </location>
</feature>
<evidence type="ECO:0008006" key="5">
    <source>
        <dbReference type="Google" id="ProtNLM"/>
    </source>
</evidence>
<feature type="region of interest" description="Disordered" evidence="1">
    <location>
        <begin position="27"/>
        <end position="117"/>
    </location>
</feature>
<gene>
    <name evidence="3" type="ORF">JKG68_21010</name>
</gene>
<organism evidence="3 4">
    <name type="scientific">Microvirga aerilata</name>
    <dbReference type="NCBI Taxonomy" id="670292"/>
    <lineage>
        <taxon>Bacteria</taxon>
        <taxon>Pseudomonadati</taxon>
        <taxon>Pseudomonadota</taxon>
        <taxon>Alphaproteobacteria</taxon>
        <taxon>Hyphomicrobiales</taxon>
        <taxon>Methylobacteriaceae</taxon>
        <taxon>Microvirga</taxon>
    </lineage>
</organism>
<evidence type="ECO:0000313" key="3">
    <source>
        <dbReference type="EMBL" id="MBL0406441.1"/>
    </source>
</evidence>
<dbReference type="AlphaFoldDB" id="A0A937D100"/>
<comment type="caution">
    <text evidence="3">The sequence shown here is derived from an EMBL/GenBank/DDBJ whole genome shotgun (WGS) entry which is preliminary data.</text>
</comment>
<dbReference type="RefSeq" id="WP_202063311.1">
    <property type="nucleotide sequence ID" value="NZ_JAEQMY010000041.1"/>
</dbReference>
<reference evidence="3" key="1">
    <citation type="submission" date="2021-01" db="EMBL/GenBank/DDBJ databases">
        <title>Microvirga sp.</title>
        <authorList>
            <person name="Kim M.K."/>
        </authorList>
    </citation>
    <scope>NUCLEOTIDE SEQUENCE</scope>
    <source>
        <strain evidence="3">5420S-16</strain>
    </source>
</reference>
<keyword evidence="2" id="KW-0732">Signal</keyword>
<accession>A0A937D100</accession>
<protein>
    <recommendedName>
        <fullName evidence="5">Serine/threonine protein kinase</fullName>
    </recommendedName>
</protein>
<dbReference type="EMBL" id="JAEQMY010000041">
    <property type="protein sequence ID" value="MBL0406441.1"/>
    <property type="molecule type" value="Genomic_DNA"/>
</dbReference>